<reference evidence="1 2" key="3">
    <citation type="submission" date="2023-06" db="EMBL/GenBank/DDBJ databases">
        <authorList>
            <person name="Zeman M."/>
            <person name="Kubasova T."/>
            <person name="Jahodarova E."/>
            <person name="Nykrynova M."/>
            <person name="Rychlik I."/>
        </authorList>
    </citation>
    <scope>NUCLEOTIDE SEQUENCE [LARGE SCALE GENOMIC DNA]</scope>
    <source>
        <strain evidence="1 2">ET340</strain>
    </source>
</reference>
<name>A0ABT7UNW1_9FIRM</name>
<gene>
    <name evidence="1" type="ORF">QUW08_04530</name>
</gene>
<evidence type="ECO:0000313" key="1">
    <source>
        <dbReference type="EMBL" id="MDM8200563.1"/>
    </source>
</evidence>
<evidence type="ECO:0000313" key="2">
    <source>
        <dbReference type="Proteomes" id="UP001529380"/>
    </source>
</evidence>
<keyword evidence="2" id="KW-1185">Reference proteome</keyword>
<reference evidence="1 2" key="2">
    <citation type="submission" date="2023-06" db="EMBL/GenBank/DDBJ databases">
        <title>Identification and characterization of horizontal gene transfer across gut microbiota members of farm animals based on homology search.</title>
        <authorList>
            <person name="Schwarzerova J."/>
            <person name="Nykrynova M."/>
            <person name="Jureckova K."/>
            <person name="Cejkova D."/>
            <person name="Rychlik I."/>
        </authorList>
    </citation>
    <scope>NUCLEOTIDE SEQUENCE [LARGE SCALE GENOMIC DNA]</scope>
    <source>
        <strain evidence="1 2">ET340</strain>
    </source>
</reference>
<dbReference type="RefSeq" id="WP_289599321.1">
    <property type="nucleotide sequence ID" value="NZ_JAUDCL010000005.1"/>
</dbReference>
<protein>
    <submittedName>
        <fullName evidence="1">Uncharacterized protein</fullName>
    </submittedName>
</protein>
<dbReference type="Proteomes" id="UP001529380">
    <property type="component" value="Unassembled WGS sequence"/>
</dbReference>
<proteinExistence type="predicted"/>
<dbReference type="EMBL" id="JAUDCL010000005">
    <property type="protein sequence ID" value="MDM8200563.1"/>
    <property type="molecule type" value="Genomic_DNA"/>
</dbReference>
<sequence>MHSTEVKYEFAFRWSAIFRRNSADFATAANHYLNEFVQVYGNERTEDTDHNIQALLLVQDYDCLQEILWDQYNTSLLFDAVWAFCEENVQQVLNSETENQRKSGWVSMVLARIAALLSENLLPFQGIPRAMRLVSNRNSLLAAQYPWEEILQILRIDQLGNASVSGRIHGTEGLKMRKKLLPVSEKTAQVVLNQVASFFQGETGTHDAFDAGTWELELVNTEGDTYRFTGDLYGQANDALSMLSDQVRSELQTNALFAFDGRWFPDNPLQRISLVYAQCWKDENMEPESERDATETLVIDRLSGNIEWTNRRYSYGEFRHCYHFPDQVNDLLDHFSAPELFCQPALPAEEITEEIWWNSHYRLCVQYKDGSCRVLQGNYDKAELPEYFAAVIRIICLHMRNLEQGGIFDDSEYGTAKRRKGQMIYCSVSFENGYKTYYYRTEDTSLQVGDCVVVPTGPEERETVAKIEKIECFSPESVPYPIEKTKCILRRCPDMD</sequence>
<accession>A0ABT7UNW1</accession>
<organism evidence="1 2">
    <name type="scientific">Allofournierella massiliensis</name>
    <dbReference type="NCBI Taxonomy" id="1650663"/>
    <lineage>
        <taxon>Bacteria</taxon>
        <taxon>Bacillati</taxon>
        <taxon>Bacillota</taxon>
        <taxon>Clostridia</taxon>
        <taxon>Eubacteriales</taxon>
        <taxon>Oscillospiraceae</taxon>
        <taxon>Allofournierella</taxon>
    </lineage>
</organism>
<comment type="caution">
    <text evidence="1">The sequence shown here is derived from an EMBL/GenBank/DDBJ whole genome shotgun (WGS) entry which is preliminary data.</text>
</comment>
<reference evidence="2" key="1">
    <citation type="submission" date="2023-06" db="EMBL/GenBank/DDBJ databases">
        <title>Identification and characterization of horizontal gene transfer across gut microbiota members of farm animals based on homology search.</title>
        <authorList>
            <person name="Zeman M."/>
            <person name="Kubasova T."/>
            <person name="Jahodarova E."/>
            <person name="Nykrynova M."/>
            <person name="Rychlik I."/>
        </authorList>
    </citation>
    <scope>NUCLEOTIDE SEQUENCE [LARGE SCALE GENOMIC DNA]</scope>
    <source>
        <strain evidence="2">ET340</strain>
    </source>
</reference>